<dbReference type="Pfam" id="PF03525">
    <property type="entry name" value="Meiotic_rec114"/>
    <property type="match status" value="1"/>
</dbReference>
<organism evidence="2 3">
    <name type="scientific">Zopfia rhizophila CBS 207.26</name>
    <dbReference type="NCBI Taxonomy" id="1314779"/>
    <lineage>
        <taxon>Eukaryota</taxon>
        <taxon>Fungi</taxon>
        <taxon>Dikarya</taxon>
        <taxon>Ascomycota</taxon>
        <taxon>Pezizomycotina</taxon>
        <taxon>Dothideomycetes</taxon>
        <taxon>Dothideomycetes incertae sedis</taxon>
        <taxon>Zopfiaceae</taxon>
        <taxon>Zopfia</taxon>
    </lineage>
</organism>
<dbReference type="AlphaFoldDB" id="A0A6A6EQW2"/>
<dbReference type="GO" id="GO:0007131">
    <property type="term" value="P:reciprocal meiotic recombination"/>
    <property type="evidence" value="ECO:0007669"/>
    <property type="project" value="InterPro"/>
</dbReference>
<proteinExistence type="predicted"/>
<feature type="region of interest" description="Disordered" evidence="1">
    <location>
        <begin position="185"/>
        <end position="217"/>
    </location>
</feature>
<feature type="region of interest" description="Disordered" evidence="1">
    <location>
        <begin position="306"/>
        <end position="390"/>
    </location>
</feature>
<protein>
    <submittedName>
        <fullName evidence="2">Uncharacterized protein</fullName>
    </submittedName>
</protein>
<dbReference type="Proteomes" id="UP000800200">
    <property type="component" value="Unassembled WGS sequence"/>
</dbReference>
<sequence>MRVLQGTQVLESFDIQEKIESAFQVIDTMRQLNVQVRNEQLPISALVRCPLFALRYNLPDRKVRRLQLKFASNQDFDTAFNHLNRLGLRISQSVPPSSTNPAPSNTNKPESTGLSCPPSVVAEISNRPQTAISAQYSSTSSSSGPAAQPVSQRQENNSSIEQMRPHTMQSSISPQKAPIVPMYEQSTRQSDEYRPQPQSSPTATHRSFTLPPRSQQGQFDFARPASAYSALVNQERSAQLSPQPQALERLAPPQSFQKPAISSLGPASISNTATRENFPKLQIIQENELSSSARPGTALLFSELGATTAPMPPRRELPFKRSSPPKSSGSDNIRPSSRASNSTVVPPPLLPPSRSDDTSSSPNRLMSRALDLPPLPQPTLVAESTRGTSAHSFQTHHLTVNTQGPGLTRPLGVLNTAAQNSRQFQHAPTTASIQPSNNPETAYQDRIASHISAEARSSSNEHLATYAMQSVDGRMAFLNDFMMQHIEDDDFLTLCEDLSTCWRRIGLGLD</sequence>
<feature type="compositionally biased region" description="Polar residues" evidence="1">
    <location>
        <begin position="324"/>
        <end position="339"/>
    </location>
</feature>
<name>A0A6A6EQW2_9PEZI</name>
<evidence type="ECO:0000256" key="1">
    <source>
        <dbReference type="SAM" id="MobiDB-lite"/>
    </source>
</evidence>
<feature type="compositionally biased region" description="Polar residues" evidence="1">
    <location>
        <begin position="196"/>
        <end position="217"/>
    </location>
</feature>
<dbReference type="InterPro" id="IPR004354">
    <property type="entry name" value="Meiotic_Rec114"/>
</dbReference>
<feature type="compositionally biased region" description="Polar residues" evidence="1">
    <location>
        <begin position="149"/>
        <end position="158"/>
    </location>
</feature>
<dbReference type="EMBL" id="ML994613">
    <property type="protein sequence ID" value="KAF2193372.1"/>
    <property type="molecule type" value="Genomic_DNA"/>
</dbReference>
<feature type="region of interest" description="Disordered" evidence="1">
    <location>
        <begin position="91"/>
        <end position="158"/>
    </location>
</feature>
<accession>A0A6A6EQW2</accession>
<feature type="compositionally biased region" description="Low complexity" evidence="1">
    <location>
        <begin position="95"/>
        <end position="109"/>
    </location>
</feature>
<feature type="compositionally biased region" description="Low complexity" evidence="1">
    <location>
        <begin position="131"/>
        <end position="147"/>
    </location>
</feature>
<evidence type="ECO:0000313" key="3">
    <source>
        <dbReference type="Proteomes" id="UP000800200"/>
    </source>
</evidence>
<evidence type="ECO:0000313" key="2">
    <source>
        <dbReference type="EMBL" id="KAF2193372.1"/>
    </source>
</evidence>
<gene>
    <name evidence="2" type="ORF">K469DRAFT_712118</name>
</gene>
<keyword evidence="3" id="KW-1185">Reference proteome</keyword>
<reference evidence="2" key="1">
    <citation type="journal article" date="2020" name="Stud. Mycol.">
        <title>101 Dothideomycetes genomes: a test case for predicting lifestyles and emergence of pathogens.</title>
        <authorList>
            <person name="Haridas S."/>
            <person name="Albert R."/>
            <person name="Binder M."/>
            <person name="Bloem J."/>
            <person name="Labutti K."/>
            <person name="Salamov A."/>
            <person name="Andreopoulos B."/>
            <person name="Baker S."/>
            <person name="Barry K."/>
            <person name="Bills G."/>
            <person name="Bluhm B."/>
            <person name="Cannon C."/>
            <person name="Castanera R."/>
            <person name="Culley D."/>
            <person name="Daum C."/>
            <person name="Ezra D."/>
            <person name="Gonzalez J."/>
            <person name="Henrissat B."/>
            <person name="Kuo A."/>
            <person name="Liang C."/>
            <person name="Lipzen A."/>
            <person name="Lutzoni F."/>
            <person name="Magnuson J."/>
            <person name="Mondo S."/>
            <person name="Nolan M."/>
            <person name="Ohm R."/>
            <person name="Pangilinan J."/>
            <person name="Park H.-J."/>
            <person name="Ramirez L."/>
            <person name="Alfaro M."/>
            <person name="Sun H."/>
            <person name="Tritt A."/>
            <person name="Yoshinaga Y."/>
            <person name="Zwiers L.-H."/>
            <person name="Turgeon B."/>
            <person name="Goodwin S."/>
            <person name="Spatafora J."/>
            <person name="Crous P."/>
            <person name="Grigoriev I."/>
        </authorList>
    </citation>
    <scope>NUCLEOTIDE SEQUENCE</scope>
    <source>
        <strain evidence="2">CBS 207.26</strain>
    </source>
</reference>
<dbReference type="OrthoDB" id="5360255at2759"/>